<dbReference type="Proteomes" id="UP000251047">
    <property type="component" value="Unassembled WGS sequence"/>
</dbReference>
<comment type="caution">
    <text evidence="3">The sequence shown here is derived from an EMBL/GenBank/DDBJ whole genome shotgun (WGS) entry which is preliminary data.</text>
</comment>
<dbReference type="Pfam" id="PF11209">
    <property type="entry name" value="LmeA"/>
    <property type="match status" value="1"/>
</dbReference>
<feature type="compositionally biased region" description="Low complexity" evidence="1">
    <location>
        <begin position="11"/>
        <end position="22"/>
    </location>
</feature>
<evidence type="ECO:0000313" key="3">
    <source>
        <dbReference type="EMBL" id="RAV35033.1"/>
    </source>
</evidence>
<dbReference type="RefSeq" id="WP_112768510.1">
    <property type="nucleotide sequence ID" value="NZ_CP063191.1"/>
</dbReference>
<evidence type="ECO:0000256" key="2">
    <source>
        <dbReference type="SAM" id="Phobius"/>
    </source>
</evidence>
<sequence length="340" mass="35831">MNTKPMYPLASGDPSHGGPSSGLRAAGRQPGRPADHPAPGDGSRRTGTGRGRPRRSLGKILAITLAVLAVVLLLAEFGMRWYMRDQIISSVQNSAAESGARIEADPEVKFGTSPVLLGMAQGTIPHLDLNLPSTLNISYVDNDKSKPVVQGNPAVHITGTDLKPQKGSDNATFGELDVNTTIPPELMLAEVRKSTTNSPAAEASPVAKLITISGIRPNPQDQSLDFEISGGIAQLRMKPVVRGGQMQFEVQGAKIFGFNVPESFTSRLRDSLASAAGQTDVPEGLQFTSAKVVDGGLELTLHGTDVDMKRMTDSLKAQQGTQALGQGQPTAQPDSLRPAA</sequence>
<gene>
    <name evidence="3" type="ORF">CWC39_00225</name>
</gene>
<dbReference type="EMBL" id="PHQP01000001">
    <property type="protein sequence ID" value="RAV35033.1"/>
    <property type="molecule type" value="Genomic_DNA"/>
</dbReference>
<dbReference type="OrthoDB" id="4424949at2"/>
<name>A0A364VEG9_9CORY</name>
<feature type="region of interest" description="Disordered" evidence="1">
    <location>
        <begin position="316"/>
        <end position="340"/>
    </location>
</feature>
<feature type="compositionally biased region" description="Low complexity" evidence="1">
    <location>
        <begin position="317"/>
        <end position="333"/>
    </location>
</feature>
<reference evidence="3 4" key="1">
    <citation type="journal article" date="2018" name="Syst. Appl. Microbiol.">
        <title>Corynebacterium heidelbergense sp. nov., isolated from the preen glands of Egyptian geese (Alopochen aegyptiacus).</title>
        <authorList>
            <person name="Braun M.S."/>
            <person name="Wang E."/>
            <person name="Zimmermann S."/>
            <person name="Wink M."/>
        </authorList>
    </citation>
    <scope>NUCLEOTIDE SEQUENCE [LARGE SCALE GENOMIC DNA]</scope>
    <source>
        <strain evidence="3 4">DSM 104638</strain>
    </source>
</reference>
<organism evidence="3 4">
    <name type="scientific">Corynebacterium heidelbergense</name>
    <dbReference type="NCBI Taxonomy" id="2055947"/>
    <lineage>
        <taxon>Bacteria</taxon>
        <taxon>Bacillati</taxon>
        <taxon>Actinomycetota</taxon>
        <taxon>Actinomycetes</taxon>
        <taxon>Mycobacteriales</taxon>
        <taxon>Corynebacteriaceae</taxon>
        <taxon>Corynebacterium</taxon>
    </lineage>
</organism>
<evidence type="ECO:0000313" key="4">
    <source>
        <dbReference type="Proteomes" id="UP000251047"/>
    </source>
</evidence>
<accession>A0A364VEG9</accession>
<feature type="region of interest" description="Disordered" evidence="1">
    <location>
        <begin position="1"/>
        <end position="54"/>
    </location>
</feature>
<evidence type="ECO:0000256" key="1">
    <source>
        <dbReference type="SAM" id="MobiDB-lite"/>
    </source>
</evidence>
<dbReference type="AlphaFoldDB" id="A0A364VEG9"/>
<protein>
    <submittedName>
        <fullName evidence="3">DUF2993 domain-containing protein</fullName>
    </submittedName>
</protein>
<dbReference type="InterPro" id="IPR021373">
    <property type="entry name" value="DUF2993"/>
</dbReference>
<keyword evidence="2" id="KW-0472">Membrane</keyword>
<proteinExistence type="predicted"/>
<keyword evidence="2" id="KW-0812">Transmembrane</keyword>
<keyword evidence="2" id="KW-1133">Transmembrane helix</keyword>
<feature type="transmembrane region" description="Helical" evidence="2">
    <location>
        <begin position="60"/>
        <end position="83"/>
    </location>
</feature>